<reference evidence="2 3" key="1">
    <citation type="journal article" date="2022" name="bioRxiv">
        <title>Genomics of Preaxostyla Flagellates Illuminates Evolutionary Transitions and the Path Towards Mitochondrial Loss.</title>
        <authorList>
            <person name="Novak L.V.F."/>
            <person name="Treitli S.C."/>
            <person name="Pyrih J."/>
            <person name="Halakuc P."/>
            <person name="Pipaliya S.V."/>
            <person name="Vacek V."/>
            <person name="Brzon O."/>
            <person name="Soukal P."/>
            <person name="Eme L."/>
            <person name="Dacks J.B."/>
            <person name="Karnkowska A."/>
            <person name="Elias M."/>
            <person name="Hampl V."/>
        </authorList>
    </citation>
    <scope>NUCLEOTIDE SEQUENCE [LARGE SCALE GENOMIC DNA]</scope>
    <source>
        <strain evidence="2">NAU3</strain>
        <tissue evidence="2">Gut</tissue>
    </source>
</reference>
<feature type="compositionally biased region" description="Basic residues" evidence="1">
    <location>
        <begin position="21"/>
        <end position="39"/>
    </location>
</feature>
<evidence type="ECO:0000313" key="2">
    <source>
        <dbReference type="EMBL" id="KAK2949741.1"/>
    </source>
</evidence>
<comment type="caution">
    <text evidence="2">The sequence shown here is derived from an EMBL/GenBank/DDBJ whole genome shotgun (WGS) entry which is preliminary data.</text>
</comment>
<sequence length="131" mass="15591">MIRLKPKSLQIPFRKSSLHQSHLHQKHRRKKEKRVKSNRQQKILPHPILLLFQFLLHPSLPQNLPLQQLCLPLLNHHSQHQMKVRKSRNERSRECSSSLRSSQQKRRMSPSCKPSTTCFTNHAEVEESNWV</sequence>
<proteinExistence type="predicted"/>
<organism evidence="2 3">
    <name type="scientific">Blattamonas nauphoetae</name>
    <dbReference type="NCBI Taxonomy" id="2049346"/>
    <lineage>
        <taxon>Eukaryota</taxon>
        <taxon>Metamonada</taxon>
        <taxon>Preaxostyla</taxon>
        <taxon>Oxymonadida</taxon>
        <taxon>Blattamonas</taxon>
    </lineage>
</organism>
<gene>
    <name evidence="2" type="ORF">BLNAU_15315</name>
</gene>
<keyword evidence="3" id="KW-1185">Reference proteome</keyword>
<evidence type="ECO:0000313" key="3">
    <source>
        <dbReference type="Proteomes" id="UP001281761"/>
    </source>
</evidence>
<protein>
    <submittedName>
        <fullName evidence="2">Uncharacterized protein</fullName>
    </submittedName>
</protein>
<dbReference type="Proteomes" id="UP001281761">
    <property type="component" value="Unassembled WGS sequence"/>
</dbReference>
<name>A0ABQ9XCS6_9EUKA</name>
<feature type="region of interest" description="Disordered" evidence="1">
    <location>
        <begin position="17"/>
        <end position="41"/>
    </location>
</feature>
<dbReference type="EMBL" id="JARBJD010000150">
    <property type="protein sequence ID" value="KAK2949741.1"/>
    <property type="molecule type" value="Genomic_DNA"/>
</dbReference>
<feature type="region of interest" description="Disordered" evidence="1">
    <location>
        <begin position="81"/>
        <end position="117"/>
    </location>
</feature>
<accession>A0ABQ9XCS6</accession>
<evidence type="ECO:0000256" key="1">
    <source>
        <dbReference type="SAM" id="MobiDB-lite"/>
    </source>
</evidence>